<dbReference type="InterPro" id="IPR058788">
    <property type="entry name" value="ApnL_N"/>
</dbReference>
<dbReference type="Pfam" id="PF25837">
    <property type="entry name" value="Apionate_lact_N"/>
    <property type="match status" value="1"/>
</dbReference>
<dbReference type="Pfam" id="PF25838">
    <property type="entry name" value="Apionate_lact_M"/>
    <property type="match status" value="1"/>
</dbReference>
<evidence type="ECO:0000259" key="1">
    <source>
        <dbReference type="Pfam" id="PF25837"/>
    </source>
</evidence>
<evidence type="ECO:0000259" key="2">
    <source>
        <dbReference type="Pfam" id="PF25838"/>
    </source>
</evidence>
<dbReference type="OrthoDB" id="931854at2"/>
<evidence type="ECO:0000313" key="3">
    <source>
        <dbReference type="EMBL" id="TDF94558.1"/>
    </source>
</evidence>
<dbReference type="AlphaFoldDB" id="A0A4R5KIG6"/>
<protein>
    <submittedName>
        <fullName evidence="3">Uncharacterized protein</fullName>
    </submittedName>
</protein>
<keyword evidence="4" id="KW-1185">Reference proteome</keyword>
<sequence>MDSNTLFFGPWSATLRGEELVDIRHHGSPVLRGLRAVVRNHNWLTLTPTVLSARTSESPGFLELVLDLGWGGLGARYAGEVTFRFEPDGLAVAFRGTAMEDFSSNRIGLVVLHRPDDAGTAVTVTAPDGGTTVSVFPERISPHQPFRDIAAMSWEREGMSYRLDFEGDVFETEDQRNWTDASFKTYSTPLSKPFPVRYRAGDEVRQSIRLSARHSVRVLDEVTGQVPELGATILAEISSSPSAASCTVPASSAAERAAPLKQPLDARIVADSADDAVGLVRQLPLDRVRRLGVYGAGTHVTEKELWVAVAEEAAKLGFQGELMAGARSHFTELNRNPGSALPEAAGITYSITPQMHAVETEAVLETLPMQRLTAEEALRIGNGRPLHVGPITLAPRFNAVSTEPPTAAELTPGGAPEPSPFAAAWLLGSIAALSIPGVASLNYGDLAEVEPARQLLQQLAVLHSCDVLKATRSTEIAVYPVRTGDGTRCFVANLTPRAAVVRLSGSGDSPGAGRDLELSAWQTATVQLP</sequence>
<dbReference type="RefSeq" id="WP_133204753.1">
    <property type="nucleotide sequence ID" value="NZ_SMRU01000015.1"/>
</dbReference>
<dbReference type="EMBL" id="SMRU01000015">
    <property type="protein sequence ID" value="TDF94558.1"/>
    <property type="molecule type" value="Genomic_DNA"/>
</dbReference>
<evidence type="ECO:0000313" key="4">
    <source>
        <dbReference type="Proteomes" id="UP000295511"/>
    </source>
</evidence>
<gene>
    <name evidence="3" type="ORF">E1809_13470</name>
</gene>
<feature type="domain" description="D-apionate lactonase N-terminal" evidence="1">
    <location>
        <begin position="4"/>
        <end position="213"/>
    </location>
</feature>
<reference evidence="3 4" key="1">
    <citation type="submission" date="2019-03" db="EMBL/GenBank/DDBJ databases">
        <title>Whole genome sequence of Arthrobacter sp JH1-1.</title>
        <authorList>
            <person name="Trinh H.N."/>
        </authorList>
    </citation>
    <scope>NUCLEOTIDE SEQUENCE [LARGE SCALE GENOMIC DNA]</scope>
    <source>
        <strain evidence="3 4">JH1-1</strain>
    </source>
</reference>
<accession>A0A4R5KIG6</accession>
<dbReference type="Proteomes" id="UP000295511">
    <property type="component" value="Unassembled WGS sequence"/>
</dbReference>
<name>A0A4R5KIG6_9MICC</name>
<proteinExistence type="predicted"/>
<comment type="caution">
    <text evidence="3">The sequence shown here is derived from an EMBL/GenBank/DDBJ whole genome shotgun (WGS) entry which is preliminary data.</text>
</comment>
<dbReference type="InterPro" id="IPR058787">
    <property type="entry name" value="ApnL_M"/>
</dbReference>
<feature type="domain" description="D-apionate lactonase TIM barrel" evidence="2">
    <location>
        <begin position="305"/>
        <end position="447"/>
    </location>
</feature>
<organism evidence="3 4">
    <name type="scientific">Arthrobacter terricola</name>
    <dbReference type="NCBI Taxonomy" id="2547396"/>
    <lineage>
        <taxon>Bacteria</taxon>
        <taxon>Bacillati</taxon>
        <taxon>Actinomycetota</taxon>
        <taxon>Actinomycetes</taxon>
        <taxon>Micrococcales</taxon>
        <taxon>Micrococcaceae</taxon>
        <taxon>Arthrobacter</taxon>
    </lineage>
</organism>